<dbReference type="PRINTS" id="PR00396">
    <property type="entry name" value="SHIGARICIN"/>
</dbReference>
<dbReference type="PROSITE" id="PS00275">
    <property type="entry name" value="SHIGA_RICIN"/>
    <property type="match status" value="1"/>
</dbReference>
<dbReference type="GO" id="GO:0006952">
    <property type="term" value="P:defense response"/>
    <property type="evidence" value="ECO:0007669"/>
    <property type="project" value="UniProtKB-KW"/>
</dbReference>
<dbReference type="Gene3D" id="4.10.470.10">
    <property type="entry name" value="Ricin (A Subunit), domain 2"/>
    <property type="match status" value="1"/>
</dbReference>
<comment type="catalytic activity">
    <reaction evidence="1 6">
        <text>Endohydrolysis of the N-glycosidic bond at one specific adenosine on the 28S rRNA.</text>
        <dbReference type="EC" id="3.2.2.22"/>
    </reaction>
</comment>
<evidence type="ECO:0000256" key="1">
    <source>
        <dbReference type="ARBA" id="ARBA00000237"/>
    </source>
</evidence>
<evidence type="ECO:0000256" key="4">
    <source>
        <dbReference type="ARBA" id="ARBA00022821"/>
    </source>
</evidence>
<evidence type="ECO:0000256" key="5">
    <source>
        <dbReference type="ARBA" id="ARBA00023193"/>
    </source>
</evidence>
<dbReference type="InterPro" id="IPR017989">
    <property type="entry name" value="Ribosome_inactivat_1/2"/>
</dbReference>
<name>A0AAQ3JU03_9LILI</name>
<dbReference type="SUPFAM" id="SSF56371">
    <property type="entry name" value="Ribosome inactivating proteins (RIP)"/>
    <property type="match status" value="1"/>
</dbReference>
<feature type="chain" id="PRO_5042935447" description="rRNA N-glycosylase" evidence="7">
    <location>
        <begin position="23"/>
        <end position="318"/>
    </location>
</feature>
<dbReference type="GO" id="GO:0017148">
    <property type="term" value="P:negative regulation of translation"/>
    <property type="evidence" value="ECO:0007669"/>
    <property type="project" value="UniProtKB-KW"/>
</dbReference>
<evidence type="ECO:0000313" key="8">
    <source>
        <dbReference type="EMBL" id="WOK96096.1"/>
    </source>
</evidence>
<dbReference type="EMBL" id="CP136891">
    <property type="protein sequence ID" value="WOK96096.1"/>
    <property type="molecule type" value="Genomic_DNA"/>
</dbReference>
<dbReference type="PANTHER" id="PTHR33453:SF34">
    <property type="entry name" value="RIBOSOME-INACTIVATING PROTEIN"/>
    <property type="match status" value="1"/>
</dbReference>
<dbReference type="Gene3D" id="3.40.420.10">
    <property type="entry name" value="Ricin (A subunit), domain 1"/>
    <property type="match status" value="1"/>
</dbReference>
<keyword evidence="4 6" id="KW-0611">Plant defense</keyword>
<feature type="signal peptide" evidence="7">
    <location>
        <begin position="1"/>
        <end position="22"/>
    </location>
</feature>
<evidence type="ECO:0000313" key="9">
    <source>
        <dbReference type="Proteomes" id="UP001327560"/>
    </source>
</evidence>
<dbReference type="Pfam" id="PF00161">
    <property type="entry name" value="RIP"/>
    <property type="match status" value="1"/>
</dbReference>
<keyword evidence="3 6" id="KW-0378">Hydrolase</keyword>
<evidence type="ECO:0000256" key="7">
    <source>
        <dbReference type="SAM" id="SignalP"/>
    </source>
</evidence>
<dbReference type="InterPro" id="IPR036041">
    <property type="entry name" value="Ribosome-inact_prot_sf"/>
</dbReference>
<dbReference type="Proteomes" id="UP001327560">
    <property type="component" value="Chromosome 2"/>
</dbReference>
<sequence length="318" mass="35861">MKMKLWILVVATWLFCWSSTRVESLSQVCPKKKQGEINYNNNLTLSYKTLTFEIKQPITGSNYIKFLDDLRDAVKSDDTSYGFPILCEKSKVLQGKEYVLVEVNDARTENRVTVTLVISVVNLYLIGYKAASTAYFFKGEYENVKDNKNLFPNTQRIKLNFDGSYTALGDSRSDLPIGIPALGNAIAKLHRYGEKGVSIKPSLIVVIETISEAARFRRIQDEITGEITQSIKPSLLSIAYENNWGDLSTQIQKADPKTKKFEKAIELYGNGTIIKTINNVGQVGNDIAILNYKKGKLNRESIPMLAGDHHEEEWLFAI</sequence>
<dbReference type="InterPro" id="IPR016139">
    <property type="entry name" value="Ribosome_inactivat_prot_sub2"/>
</dbReference>
<evidence type="ECO:0000256" key="3">
    <source>
        <dbReference type="ARBA" id="ARBA00022801"/>
    </source>
</evidence>
<keyword evidence="2 6" id="KW-0800">Toxin</keyword>
<dbReference type="AlphaFoldDB" id="A0AAQ3JU03"/>
<accession>A0AAQ3JU03</accession>
<protein>
    <recommendedName>
        <fullName evidence="6">rRNA N-glycosylase</fullName>
        <ecNumber evidence="6">3.2.2.22</ecNumber>
    </recommendedName>
</protein>
<evidence type="ECO:0000256" key="6">
    <source>
        <dbReference type="RuleBase" id="RU004915"/>
    </source>
</evidence>
<dbReference type="InterPro" id="IPR016138">
    <property type="entry name" value="Ribosome_inactivat_prot_sub1"/>
</dbReference>
<dbReference type="InterPro" id="IPR001574">
    <property type="entry name" value="Ribosome_inactivat_prot"/>
</dbReference>
<dbReference type="EC" id="3.2.2.22" evidence="6"/>
<organism evidence="8 9">
    <name type="scientific">Canna indica</name>
    <name type="common">Indian-shot</name>
    <dbReference type="NCBI Taxonomy" id="4628"/>
    <lineage>
        <taxon>Eukaryota</taxon>
        <taxon>Viridiplantae</taxon>
        <taxon>Streptophyta</taxon>
        <taxon>Embryophyta</taxon>
        <taxon>Tracheophyta</taxon>
        <taxon>Spermatophyta</taxon>
        <taxon>Magnoliopsida</taxon>
        <taxon>Liliopsida</taxon>
        <taxon>Zingiberales</taxon>
        <taxon>Cannaceae</taxon>
        <taxon>Canna</taxon>
    </lineage>
</organism>
<dbReference type="PANTHER" id="PTHR33453">
    <property type="match status" value="1"/>
</dbReference>
<proteinExistence type="inferred from homology"/>
<keyword evidence="9" id="KW-1185">Reference proteome</keyword>
<reference evidence="8 9" key="1">
    <citation type="submission" date="2023-10" db="EMBL/GenBank/DDBJ databases">
        <title>Chromosome-scale genome assembly provides insights into flower coloration mechanisms of Canna indica.</title>
        <authorList>
            <person name="Li C."/>
        </authorList>
    </citation>
    <scope>NUCLEOTIDE SEQUENCE [LARGE SCALE GENOMIC DNA]</scope>
    <source>
        <tissue evidence="8">Flower</tissue>
    </source>
</reference>
<dbReference type="GO" id="GO:0030598">
    <property type="term" value="F:rRNA N-glycosylase activity"/>
    <property type="evidence" value="ECO:0007669"/>
    <property type="project" value="UniProtKB-EC"/>
</dbReference>
<evidence type="ECO:0000256" key="2">
    <source>
        <dbReference type="ARBA" id="ARBA00022656"/>
    </source>
</evidence>
<gene>
    <name evidence="8" type="ORF">Cni_G04804</name>
</gene>
<dbReference type="GO" id="GO:0090729">
    <property type="term" value="F:toxin activity"/>
    <property type="evidence" value="ECO:0007669"/>
    <property type="project" value="UniProtKB-KW"/>
</dbReference>
<comment type="similarity">
    <text evidence="6">Belongs to the ribosome-inactivating protein family.</text>
</comment>
<keyword evidence="5 6" id="KW-0652">Protein synthesis inhibitor</keyword>
<dbReference type="InterPro" id="IPR017988">
    <property type="entry name" value="Ribosome_inactivat_prot_CS"/>
</dbReference>
<keyword evidence="7" id="KW-0732">Signal</keyword>